<evidence type="ECO:0000313" key="3">
    <source>
        <dbReference type="EMBL" id="RIW16161.1"/>
    </source>
</evidence>
<reference evidence="3 4" key="1">
    <citation type="submission" date="2018-09" db="EMBL/GenBank/DDBJ databases">
        <authorList>
            <person name="Wang X."/>
            <person name="Du Z."/>
        </authorList>
    </citation>
    <scope>NUCLEOTIDE SEQUENCE [LARGE SCALE GENOMIC DNA]</scope>
    <source>
        <strain evidence="3 4">N3</strain>
    </source>
</reference>
<comment type="caution">
    <text evidence="3">The sequence shown here is derived from an EMBL/GenBank/DDBJ whole genome shotgun (WGS) entry which is preliminary data.</text>
</comment>
<keyword evidence="2" id="KW-0472">Membrane</keyword>
<sequence length="1451" mass="164475">MVSGKREKHSAHPIRKKFLRWGMIGLLSLLFLEFIVYFGSNIFLSKFAQRKINEATGNIYEIDFNRFSFSLLRRGFFMDGIVMKPIHPESRKEGQALFDITLDQIAFRGLWYNFFDRKFTIGKIYIDNPNVKMDLPPKPQVGGTSKSSKSGKKGDKVSPVKALEDEIKKTVQRINLTGLLIKEVEIDHANFFFFNFLSQNALEADNTSLLVRNMDFTTKEEWKTPFNAEGFEFELEKATFPLPDGVHTLLADRVFISSLDNLIDIQNFKLTPDKTKESKAYYKVGLEELRIGNVDLNKAFMTSVLEVDELILDAPDLNVASNPKVKSDSAASGNLNDFIKGNLKSVAIKELSINRAKFVKSELQDTLKNRIELDEMDFKMVEFYLGDDSLKKINQFFYGQDAAIDIKGSRIYLGDQIHLIEGEEVSVSSFKDELIVRNLSIHPRPEAQISQNPEKLIKLNLPEFELSDADLNLLYNEGILRADELIIYKPQVEFTNLIKSTAEKTNQVPVNEIIGSFMNQVEIRNFEVQEGMIQFKDERGQRSNDIGFEKFSFRLGGMKLFAAPELSVTEKLTVEEIYISLDNYRLKLKDNLHTILADQLTVDSKNQLLELKNLTIRPENKAQIQASLDAYGKTAAMDFSVPVFRAEGIDIMAALYEEKLFVRQISLPGPVFSISSYREKAKSKESPESSDEVKNLLLGYFKAIAVDSVNLSNAQVRYQSLIENKRSSFSEDNFSLKLKNFVLDQEAPDQEGKTLFSDEIDLVFNNYSFSLAGGKYEVTTDKLRYNSLGKTIVIDNLELVPNENFPGRINLGLQFPKVNFKGVNIEEFFFENKLVLDKLEFDRGVIEVAIDRKIEAKPKTTKPKNTRKKSLEELLIGTIETKNSKLALNYQVDETSLKSIETDFDLTVREFKLDSLIGATKDVGELYAEVDLNLKDFTFALPDSVHTLQFSKVSIGNLKDQILFTDFSLTPKDHFGKPGNPVIDAKIDQLILKNNKLANIQDTGQLDLREIRMVNPKINVFLDSAKVEKEPKQAKSESKTSLIQDILLRDVFIENGALTMHRKGEGPIPRLDFQGIKFGATDLDVNLLDKTQIIDLDELVKKKLEFGIKDYALLTPDSLYKVNIGSVDFKNNNLVLENISYRPANGNYSLLRKLPFQADAITAKVDAVQLTNIDPQVYLEKNLIKADELIVQSPKVDLFRDKRLPADSLVRKQMPQYLMENAGIDLDLISLKIRDGEVRYFEFAPKGLAPGMISLDQINLDMAPYHLRKPGGVYPTDTVRLGIETHIMGTSKVNLEALMYFREKYPMDVQVSMDTFAFAEANDFLSKTLFVEAVDGTVTDGNWEFSLTEDEAIGEMKFGYTDLKIRFLDSLTLERGLGKLKIFTFGANLVAKNSNPRGSSSKIISRPIYLERNKQKFVFNAWIKATLSGLKGTVGLGKAKVPKRREEEGND</sequence>
<keyword evidence="4" id="KW-1185">Reference proteome</keyword>
<dbReference type="Proteomes" id="UP000283522">
    <property type="component" value="Unassembled WGS sequence"/>
</dbReference>
<keyword evidence="2" id="KW-0812">Transmembrane</keyword>
<protein>
    <submittedName>
        <fullName evidence="3">Uncharacterized protein</fullName>
    </submittedName>
</protein>
<name>A0A418PST7_9BACT</name>
<keyword evidence="2" id="KW-1133">Transmembrane helix</keyword>
<evidence type="ECO:0000256" key="1">
    <source>
        <dbReference type="SAM" id="MobiDB-lite"/>
    </source>
</evidence>
<feature type="region of interest" description="Disordered" evidence="1">
    <location>
        <begin position="135"/>
        <end position="158"/>
    </location>
</feature>
<accession>A0A418PST7</accession>
<organism evidence="3 4">
    <name type="scientific">Algoriphagus lacus</name>
    <dbReference type="NCBI Taxonomy" id="2056311"/>
    <lineage>
        <taxon>Bacteria</taxon>
        <taxon>Pseudomonadati</taxon>
        <taxon>Bacteroidota</taxon>
        <taxon>Cytophagia</taxon>
        <taxon>Cytophagales</taxon>
        <taxon>Cyclobacteriaceae</taxon>
        <taxon>Algoriphagus</taxon>
    </lineage>
</organism>
<evidence type="ECO:0000313" key="4">
    <source>
        <dbReference type="Proteomes" id="UP000283522"/>
    </source>
</evidence>
<feature type="transmembrane region" description="Helical" evidence="2">
    <location>
        <begin position="21"/>
        <end position="44"/>
    </location>
</feature>
<dbReference type="EMBL" id="QXML01000003">
    <property type="protein sequence ID" value="RIW16161.1"/>
    <property type="molecule type" value="Genomic_DNA"/>
</dbReference>
<evidence type="ECO:0000256" key="2">
    <source>
        <dbReference type="SAM" id="Phobius"/>
    </source>
</evidence>
<proteinExistence type="predicted"/>
<gene>
    <name evidence="3" type="ORF">D0X99_07265</name>
</gene>